<dbReference type="InterPro" id="IPR036250">
    <property type="entry name" value="AcylCo_DH-like_C"/>
</dbReference>
<keyword evidence="3" id="KW-0274">FAD</keyword>
<dbReference type="Gene3D" id="1.20.140.10">
    <property type="entry name" value="Butyryl-CoA Dehydrogenase, subunit A, domain 3"/>
    <property type="match status" value="1"/>
</dbReference>
<dbReference type="InterPro" id="IPR046373">
    <property type="entry name" value="Acyl-CoA_Oxase/DH_mid-dom_sf"/>
</dbReference>
<evidence type="ECO:0000256" key="4">
    <source>
        <dbReference type="ARBA" id="ARBA00023002"/>
    </source>
</evidence>
<dbReference type="SUPFAM" id="SSF56645">
    <property type="entry name" value="Acyl-CoA dehydrogenase NM domain-like"/>
    <property type="match status" value="1"/>
</dbReference>
<reference evidence="7" key="1">
    <citation type="journal article" date="2019" name="Int. J. Syst. Evol. Microbiol.">
        <title>The Global Catalogue of Microorganisms (GCM) 10K type strain sequencing project: providing services to taxonomists for standard genome sequencing and annotation.</title>
        <authorList>
            <consortium name="The Broad Institute Genomics Platform"/>
            <consortium name="The Broad Institute Genome Sequencing Center for Infectious Disease"/>
            <person name="Wu L."/>
            <person name="Ma J."/>
        </authorList>
    </citation>
    <scope>NUCLEOTIDE SEQUENCE [LARGE SCALE GENOMIC DNA]</scope>
    <source>
        <strain evidence="7">KCTC 12848</strain>
    </source>
</reference>
<dbReference type="Pfam" id="PF00441">
    <property type="entry name" value="Acyl-CoA_dh_1"/>
    <property type="match status" value="1"/>
</dbReference>
<comment type="similarity">
    <text evidence="1">Belongs to the acyl-CoA dehydrogenase family.</text>
</comment>
<evidence type="ECO:0000256" key="1">
    <source>
        <dbReference type="ARBA" id="ARBA00009347"/>
    </source>
</evidence>
<dbReference type="Gene3D" id="2.40.110.10">
    <property type="entry name" value="Butyryl-CoA Dehydrogenase, subunit A, domain 2"/>
    <property type="match status" value="1"/>
</dbReference>
<sequence length="316" mass="33599">MTDRGTAAIADFFDEELAPMVRRMADRPRTGAEDGEDGREIRSMVWQGLVGLGALDEPDGTRVAELLGSVLYQGPLLDTLTARELFPDGGVGHSPVALAVSDEPLTAGGDSITARRSFVGFATEVDHFVVGGAGDDGTSLALVPADHPSIQVRRHEETGRGEAYEVEFADTPVTAWAGSAEWGPALATARVRQAAYLVGLSQAALDHAVEYAKARRQFGQPIGKFQGVAFRLSELSMHVDATRLLVHDRDAVAHAAAVLAAAAELALRLTVQTMQVNGAAGMVSDNDAQLYYRRAAVESVRLGTPSRLRRDGRGTP</sequence>
<dbReference type="SUPFAM" id="SSF47203">
    <property type="entry name" value="Acyl-CoA dehydrogenase C-terminal domain-like"/>
    <property type="match status" value="1"/>
</dbReference>
<gene>
    <name evidence="6" type="ORF">ACFPFM_06215</name>
</gene>
<comment type="caution">
    <text evidence="6">The sequence shown here is derived from an EMBL/GenBank/DDBJ whole genome shotgun (WGS) entry which is preliminary data.</text>
</comment>
<dbReference type="RefSeq" id="WP_344038463.1">
    <property type="nucleotide sequence ID" value="NZ_BAAAKE010000011.1"/>
</dbReference>
<keyword evidence="7" id="KW-1185">Reference proteome</keyword>
<feature type="domain" description="Acyl-CoA dehydrogenase/oxidase C-terminal" evidence="5">
    <location>
        <begin position="185"/>
        <end position="304"/>
    </location>
</feature>
<evidence type="ECO:0000256" key="2">
    <source>
        <dbReference type="ARBA" id="ARBA00022630"/>
    </source>
</evidence>
<dbReference type="PANTHER" id="PTHR48083">
    <property type="entry name" value="MEDIUM-CHAIN SPECIFIC ACYL-COA DEHYDROGENASE, MITOCHONDRIAL-RELATED"/>
    <property type="match status" value="1"/>
</dbReference>
<dbReference type="Proteomes" id="UP001595833">
    <property type="component" value="Unassembled WGS sequence"/>
</dbReference>
<keyword evidence="2" id="KW-0285">Flavoprotein</keyword>
<dbReference type="InterPro" id="IPR009075">
    <property type="entry name" value="AcylCo_DH/oxidase_C"/>
</dbReference>
<evidence type="ECO:0000256" key="3">
    <source>
        <dbReference type="ARBA" id="ARBA00022827"/>
    </source>
</evidence>
<protein>
    <submittedName>
        <fullName evidence="6">Acyl-CoA dehydrogenase family protein</fullName>
    </submittedName>
</protein>
<name>A0ABV9XTR8_9PSEU</name>
<dbReference type="PANTHER" id="PTHR48083:SF2">
    <property type="entry name" value="MEDIUM-CHAIN SPECIFIC ACYL-COA DEHYDROGENASE, MITOCHONDRIAL"/>
    <property type="match status" value="1"/>
</dbReference>
<organism evidence="6 7">
    <name type="scientific">Saccharothrix xinjiangensis</name>
    <dbReference type="NCBI Taxonomy" id="204798"/>
    <lineage>
        <taxon>Bacteria</taxon>
        <taxon>Bacillati</taxon>
        <taxon>Actinomycetota</taxon>
        <taxon>Actinomycetes</taxon>
        <taxon>Pseudonocardiales</taxon>
        <taxon>Pseudonocardiaceae</taxon>
        <taxon>Saccharothrix</taxon>
    </lineage>
</organism>
<evidence type="ECO:0000313" key="6">
    <source>
        <dbReference type="EMBL" id="MFC5053353.1"/>
    </source>
</evidence>
<dbReference type="InterPro" id="IPR009100">
    <property type="entry name" value="AcylCoA_DH/oxidase_NM_dom_sf"/>
</dbReference>
<dbReference type="EMBL" id="JBHSJB010000006">
    <property type="protein sequence ID" value="MFC5053353.1"/>
    <property type="molecule type" value="Genomic_DNA"/>
</dbReference>
<dbReference type="InterPro" id="IPR050741">
    <property type="entry name" value="Acyl-CoA_dehydrogenase"/>
</dbReference>
<evidence type="ECO:0000313" key="7">
    <source>
        <dbReference type="Proteomes" id="UP001595833"/>
    </source>
</evidence>
<evidence type="ECO:0000259" key="5">
    <source>
        <dbReference type="Pfam" id="PF00441"/>
    </source>
</evidence>
<accession>A0ABV9XTR8</accession>
<keyword evidence="4" id="KW-0560">Oxidoreductase</keyword>
<proteinExistence type="inferred from homology"/>